<proteinExistence type="predicted"/>
<evidence type="ECO:0000313" key="1">
    <source>
        <dbReference type="EMBL" id="UNZ00015.1"/>
    </source>
</evidence>
<sequence>MRKLLTYGIISVLTLFYVSCDSNKGKDTKVARNCIDRVLLADSQLGKKRNHECEQISLTQTIDNYVKGLREVDFGNCPLEFERAFEKHIAAWVEMTKVTDRYSGLRGEMHDLFDQIKQTKDSVQFDKSLKEIWRSWEVIEKSKNR</sequence>
<organism evidence="1 2">
    <name type="scientific">Zhouia spongiae</name>
    <dbReference type="NCBI Taxonomy" id="2202721"/>
    <lineage>
        <taxon>Bacteria</taxon>
        <taxon>Pseudomonadati</taxon>
        <taxon>Bacteroidota</taxon>
        <taxon>Flavobacteriia</taxon>
        <taxon>Flavobacteriales</taxon>
        <taxon>Flavobacteriaceae</taxon>
        <taxon>Zhouia</taxon>
    </lineage>
</organism>
<name>A0ABY3YR59_9FLAO</name>
<gene>
    <name evidence="1" type="ORF">MQE36_06610</name>
</gene>
<reference evidence="1 2" key="1">
    <citation type="journal article" date="2018" name="Int. J. Syst. Evol. Microbiol.">
        <title>Zhouia spongiae sp. nov., isolated from a marine sponge.</title>
        <authorList>
            <person name="Zhuang L."/>
            <person name="Lin B."/>
            <person name="Qin F."/>
            <person name="Luo L."/>
        </authorList>
    </citation>
    <scope>NUCLEOTIDE SEQUENCE [LARGE SCALE GENOMIC DNA]</scope>
    <source>
        <strain evidence="1 2">HN-Y44</strain>
    </source>
</reference>
<dbReference type="EMBL" id="CP094326">
    <property type="protein sequence ID" value="UNZ00015.1"/>
    <property type="molecule type" value="Genomic_DNA"/>
</dbReference>
<dbReference type="Proteomes" id="UP000829476">
    <property type="component" value="Chromosome"/>
</dbReference>
<evidence type="ECO:0000313" key="2">
    <source>
        <dbReference type="Proteomes" id="UP000829476"/>
    </source>
</evidence>
<dbReference type="RefSeq" id="WP_242938382.1">
    <property type="nucleotide sequence ID" value="NZ_CP094326.1"/>
</dbReference>
<accession>A0ABY3YR59</accession>
<keyword evidence="2" id="KW-1185">Reference proteome</keyword>
<evidence type="ECO:0008006" key="3">
    <source>
        <dbReference type="Google" id="ProtNLM"/>
    </source>
</evidence>
<protein>
    <recommendedName>
        <fullName evidence="3">Lipoprotein</fullName>
    </recommendedName>
</protein>